<dbReference type="AlphaFoldDB" id="S8CC12"/>
<comment type="caution">
    <text evidence="1">The sequence shown here is derived from an EMBL/GenBank/DDBJ whole genome shotgun (WGS) entry which is preliminary data.</text>
</comment>
<gene>
    <name evidence="1" type="ORF">M569_10372</name>
</gene>
<sequence>MTPLRNREEKNDAAIQVPETTNMMTLLKKLMRRSTFDRKASYETWIDVPLNRHPSVYESATLSM</sequence>
<name>S8CC12_9LAMI</name>
<dbReference type="EMBL" id="AUSU01004842">
    <property type="protein sequence ID" value="EPS64410.1"/>
    <property type="molecule type" value="Genomic_DNA"/>
</dbReference>
<protein>
    <submittedName>
        <fullName evidence="1">Uncharacterized protein</fullName>
    </submittedName>
</protein>
<proteinExistence type="predicted"/>
<organism evidence="1 2">
    <name type="scientific">Genlisea aurea</name>
    <dbReference type="NCBI Taxonomy" id="192259"/>
    <lineage>
        <taxon>Eukaryota</taxon>
        <taxon>Viridiplantae</taxon>
        <taxon>Streptophyta</taxon>
        <taxon>Embryophyta</taxon>
        <taxon>Tracheophyta</taxon>
        <taxon>Spermatophyta</taxon>
        <taxon>Magnoliopsida</taxon>
        <taxon>eudicotyledons</taxon>
        <taxon>Gunneridae</taxon>
        <taxon>Pentapetalae</taxon>
        <taxon>asterids</taxon>
        <taxon>lamiids</taxon>
        <taxon>Lamiales</taxon>
        <taxon>Lentibulariaceae</taxon>
        <taxon>Genlisea</taxon>
    </lineage>
</organism>
<reference evidence="1 2" key="1">
    <citation type="journal article" date="2013" name="BMC Genomics">
        <title>The miniature genome of a carnivorous plant Genlisea aurea contains a low number of genes and short non-coding sequences.</title>
        <authorList>
            <person name="Leushkin E.V."/>
            <person name="Sutormin R.A."/>
            <person name="Nabieva E.R."/>
            <person name="Penin A.A."/>
            <person name="Kondrashov A.S."/>
            <person name="Logacheva M.D."/>
        </authorList>
    </citation>
    <scope>NUCLEOTIDE SEQUENCE [LARGE SCALE GENOMIC DNA]</scope>
</reference>
<evidence type="ECO:0000313" key="2">
    <source>
        <dbReference type="Proteomes" id="UP000015453"/>
    </source>
</evidence>
<evidence type="ECO:0000313" key="1">
    <source>
        <dbReference type="EMBL" id="EPS64410.1"/>
    </source>
</evidence>
<dbReference type="Proteomes" id="UP000015453">
    <property type="component" value="Unassembled WGS sequence"/>
</dbReference>
<accession>S8CC12</accession>
<keyword evidence="2" id="KW-1185">Reference proteome</keyword>